<comment type="caution">
    <text evidence="1">The sequence shown here is derived from an EMBL/GenBank/DDBJ whole genome shotgun (WGS) entry which is preliminary data.</text>
</comment>
<name>A0AAD6E4Y5_9EURO</name>
<keyword evidence="2" id="KW-1185">Reference proteome</keyword>
<reference evidence="1 2" key="1">
    <citation type="journal article" date="2023" name="IMA Fungus">
        <title>Comparative genomic study of the Penicillium genus elucidates a diverse pangenome and 15 lateral gene transfer events.</title>
        <authorList>
            <person name="Petersen C."/>
            <person name="Sorensen T."/>
            <person name="Nielsen M.R."/>
            <person name="Sondergaard T.E."/>
            <person name="Sorensen J.L."/>
            <person name="Fitzpatrick D.A."/>
            <person name="Frisvad J.C."/>
            <person name="Nielsen K.L."/>
        </authorList>
    </citation>
    <scope>NUCLEOTIDE SEQUENCE [LARGE SCALE GENOMIC DNA]</scope>
    <source>
        <strain evidence="1 2">IBT 29057</strain>
    </source>
</reference>
<dbReference type="Proteomes" id="UP001216150">
    <property type="component" value="Unassembled WGS sequence"/>
</dbReference>
<evidence type="ECO:0000313" key="1">
    <source>
        <dbReference type="EMBL" id="KAJ5600536.1"/>
    </source>
</evidence>
<accession>A0AAD6E4Y5</accession>
<gene>
    <name evidence="1" type="ORF">N7450_001603</name>
</gene>
<proteinExistence type="predicted"/>
<protein>
    <submittedName>
        <fullName evidence="1">Uncharacterized protein</fullName>
    </submittedName>
</protein>
<organism evidence="1 2">
    <name type="scientific">Penicillium hetheringtonii</name>
    <dbReference type="NCBI Taxonomy" id="911720"/>
    <lineage>
        <taxon>Eukaryota</taxon>
        <taxon>Fungi</taxon>
        <taxon>Dikarya</taxon>
        <taxon>Ascomycota</taxon>
        <taxon>Pezizomycotina</taxon>
        <taxon>Eurotiomycetes</taxon>
        <taxon>Eurotiomycetidae</taxon>
        <taxon>Eurotiales</taxon>
        <taxon>Aspergillaceae</taxon>
        <taxon>Penicillium</taxon>
    </lineage>
</organism>
<dbReference type="EMBL" id="JAQJAC010000001">
    <property type="protein sequence ID" value="KAJ5600536.1"/>
    <property type="molecule type" value="Genomic_DNA"/>
</dbReference>
<sequence>MAQKKVSRDESQDLGALYIEFQRSGSQRRRWMEDPSEPNCFIPQSNLDYETLKQTCELNSEVKDVPARVLPDHELHGLDPNLNLLGFVHVDEVFTWLGFTALGMIVIESIKRDPRMNRHNISEITHAIYTRNFPIESLKRVYVDMVVNDETYPFVRHHLYRNANNLSWPGGGAQTWDFARDPEIFDMLLGTRCGKMISYLVLGAFPRGTRHIARVVTCPAPTECAVHLRFDIEENEK</sequence>
<evidence type="ECO:0000313" key="2">
    <source>
        <dbReference type="Proteomes" id="UP001216150"/>
    </source>
</evidence>
<dbReference type="AlphaFoldDB" id="A0AAD6E4Y5"/>